<dbReference type="SUPFAM" id="SSF48264">
    <property type="entry name" value="Cytochrome P450"/>
    <property type="match status" value="1"/>
</dbReference>
<comment type="caution">
    <text evidence="1">The sequence shown here is derived from an EMBL/GenBank/DDBJ whole genome shotgun (WGS) entry which is preliminary data.</text>
</comment>
<dbReference type="GO" id="GO:0005506">
    <property type="term" value="F:iron ion binding"/>
    <property type="evidence" value="ECO:0007669"/>
    <property type="project" value="InterPro"/>
</dbReference>
<dbReference type="PANTHER" id="PTHR24299">
    <property type="entry name" value="CYTOCHROME P450 FAMILY 1"/>
    <property type="match status" value="1"/>
</dbReference>
<dbReference type="GO" id="GO:0020037">
    <property type="term" value="F:heme binding"/>
    <property type="evidence" value="ECO:0007669"/>
    <property type="project" value="InterPro"/>
</dbReference>
<dbReference type="GO" id="GO:0016705">
    <property type="term" value="F:oxidoreductase activity, acting on paired donors, with incorporation or reduction of molecular oxygen"/>
    <property type="evidence" value="ECO:0007669"/>
    <property type="project" value="InterPro"/>
</dbReference>
<dbReference type="Pfam" id="PF00067">
    <property type="entry name" value="p450"/>
    <property type="match status" value="1"/>
</dbReference>
<dbReference type="EMBL" id="JAVXUP010001331">
    <property type="protein sequence ID" value="KAK3012987.1"/>
    <property type="molecule type" value="Genomic_DNA"/>
</dbReference>
<dbReference type="InterPro" id="IPR036396">
    <property type="entry name" value="Cyt_P450_sf"/>
</dbReference>
<evidence type="ECO:0000313" key="1">
    <source>
        <dbReference type="EMBL" id="KAK3012987.1"/>
    </source>
</evidence>
<evidence type="ECO:0008006" key="3">
    <source>
        <dbReference type="Google" id="ProtNLM"/>
    </source>
</evidence>
<proteinExistence type="predicted"/>
<dbReference type="AlphaFoldDB" id="A0AA88VQ38"/>
<dbReference type="PANTHER" id="PTHR24299:SF59">
    <property type="entry name" value="CYTOCHROME P450 SUPERFAMILY PROTEIN"/>
    <property type="match status" value="1"/>
</dbReference>
<gene>
    <name evidence="1" type="ORF">RJ639_010442</name>
</gene>
<accession>A0AA88VQ38</accession>
<dbReference type="GO" id="GO:0004497">
    <property type="term" value="F:monooxygenase activity"/>
    <property type="evidence" value="ECO:0007669"/>
    <property type="project" value="InterPro"/>
</dbReference>
<dbReference type="Gene3D" id="1.10.630.10">
    <property type="entry name" value="Cytochrome P450"/>
    <property type="match status" value="1"/>
</dbReference>
<reference evidence="1" key="1">
    <citation type="submission" date="2022-12" db="EMBL/GenBank/DDBJ databases">
        <title>Draft genome assemblies for two species of Escallonia (Escalloniales).</title>
        <authorList>
            <person name="Chanderbali A."/>
            <person name="Dervinis C."/>
            <person name="Anghel I."/>
            <person name="Soltis D."/>
            <person name="Soltis P."/>
            <person name="Zapata F."/>
        </authorList>
    </citation>
    <scope>NUCLEOTIDE SEQUENCE</scope>
    <source>
        <strain evidence="1">UCBG64.0493</strain>
        <tissue evidence="1">Leaf</tissue>
    </source>
</reference>
<sequence length="113" mass="12166">MANKWCGKLGSGPYGLLLVGKLFDIGPKPHESLAKLAKKHGPLMTIRLGSVTGVVASSPAMAREILPKNDEACSGRPIPDAVTALDKYNHAVLWMPAGAEWRIIRRALNTHKS</sequence>
<dbReference type="Proteomes" id="UP001188597">
    <property type="component" value="Unassembled WGS sequence"/>
</dbReference>
<keyword evidence="2" id="KW-1185">Reference proteome</keyword>
<dbReference type="InterPro" id="IPR001128">
    <property type="entry name" value="Cyt_P450"/>
</dbReference>
<protein>
    <recommendedName>
        <fullName evidence="3">Cytochrome P450</fullName>
    </recommendedName>
</protein>
<evidence type="ECO:0000313" key="2">
    <source>
        <dbReference type="Proteomes" id="UP001188597"/>
    </source>
</evidence>
<organism evidence="1 2">
    <name type="scientific">Escallonia herrerae</name>
    <dbReference type="NCBI Taxonomy" id="1293975"/>
    <lineage>
        <taxon>Eukaryota</taxon>
        <taxon>Viridiplantae</taxon>
        <taxon>Streptophyta</taxon>
        <taxon>Embryophyta</taxon>
        <taxon>Tracheophyta</taxon>
        <taxon>Spermatophyta</taxon>
        <taxon>Magnoliopsida</taxon>
        <taxon>eudicotyledons</taxon>
        <taxon>Gunneridae</taxon>
        <taxon>Pentapetalae</taxon>
        <taxon>asterids</taxon>
        <taxon>campanulids</taxon>
        <taxon>Escalloniales</taxon>
        <taxon>Escalloniaceae</taxon>
        <taxon>Escallonia</taxon>
    </lineage>
</organism>
<name>A0AA88VQ38_9ASTE</name>